<comment type="catalytic activity">
    <reaction evidence="10 11">
        <text>[HPr protein]-O-phospho-L-serine + phosphate + H(+) = [HPr protein]-L-serine + diphosphate</text>
        <dbReference type="Rhea" id="RHEA:46604"/>
        <dbReference type="Rhea" id="RHEA-COMP:11602"/>
        <dbReference type="Rhea" id="RHEA-COMP:11603"/>
        <dbReference type="ChEBI" id="CHEBI:15378"/>
        <dbReference type="ChEBI" id="CHEBI:29999"/>
        <dbReference type="ChEBI" id="CHEBI:33019"/>
        <dbReference type="ChEBI" id="CHEBI:43474"/>
        <dbReference type="ChEBI" id="CHEBI:83421"/>
    </reaction>
</comment>
<evidence type="ECO:0000256" key="9">
    <source>
        <dbReference type="ARBA" id="ARBA00023268"/>
    </source>
</evidence>
<dbReference type="Pfam" id="PF07475">
    <property type="entry name" value="Hpr_kinase_C"/>
    <property type="match status" value="1"/>
</dbReference>
<dbReference type="NCBIfam" id="TIGR00679">
    <property type="entry name" value="hpr-ser"/>
    <property type="match status" value="1"/>
</dbReference>
<keyword evidence="9 11" id="KW-0511">Multifunctional enzyme</keyword>
<dbReference type="EMBL" id="JBDIVE010000001">
    <property type="protein sequence ID" value="MEN3067240.1"/>
    <property type="molecule type" value="Genomic_DNA"/>
</dbReference>
<feature type="active site" evidence="11">
    <location>
        <position position="245"/>
    </location>
</feature>
<evidence type="ECO:0000256" key="4">
    <source>
        <dbReference type="ARBA" id="ARBA00022527"/>
    </source>
</evidence>
<name>A0ABU9YU62_9RHOO</name>
<evidence type="ECO:0000256" key="3">
    <source>
        <dbReference type="ARBA" id="ARBA00011643"/>
    </source>
</evidence>
<evidence type="ECO:0000259" key="12">
    <source>
        <dbReference type="Pfam" id="PF02603"/>
    </source>
</evidence>
<feature type="binding site" evidence="11">
    <location>
        <position position="204"/>
    </location>
    <ligand>
        <name>Mg(2+)</name>
        <dbReference type="ChEBI" id="CHEBI:18420"/>
    </ligand>
</feature>
<evidence type="ECO:0000256" key="10">
    <source>
        <dbReference type="ARBA" id="ARBA00047657"/>
    </source>
</evidence>
<feature type="region of interest" description="Important for the catalytic mechanism of both phosphorylation and dephosphorylation" evidence="11">
    <location>
        <begin position="203"/>
        <end position="212"/>
    </location>
</feature>
<sequence length="314" mass="35037">MRRTSVAQLFEANREALRLRHVAGRLDSYITVHDDRVWAADLVGHLNLIHPTRLQVIGETEFAWARKQARDRLEHHLLAILAAPPPAIIVADDCEVPDIIRRNCEDIGVPVLASPLESARVIEVLRSFLARRLAERVSLHGVFMDVLGLGVLITGDSGAGKSELALELISRGHGLVADDVVEISRIASGVLEGRCPEMLKDFLEVRGLGILNIRTIFGETACRRKMRLRLMVHLQRRMGQDEPLRLSLEDEEQDVLGVGVKRIVLPVAAGRNLAVLLEAAVRNTILQLRGIDSTQEFVDRQQRALEQQDPFERG</sequence>
<dbReference type="InterPro" id="IPR011126">
    <property type="entry name" value="Hpr_kin/Pase_Hpr_N"/>
</dbReference>
<proteinExistence type="inferred from homology"/>
<keyword evidence="4 11" id="KW-0723">Serine/threonine-protein kinase</keyword>
<dbReference type="PANTHER" id="PTHR30305">
    <property type="entry name" value="PROTEIN YJDM-RELATED"/>
    <property type="match status" value="1"/>
</dbReference>
<keyword evidence="11" id="KW-0479">Metal-binding</keyword>
<dbReference type="InterPro" id="IPR027417">
    <property type="entry name" value="P-loop_NTPase"/>
</dbReference>
<evidence type="ECO:0000256" key="5">
    <source>
        <dbReference type="ARBA" id="ARBA00022679"/>
    </source>
</evidence>
<dbReference type="CDD" id="cd01918">
    <property type="entry name" value="HprK_C"/>
    <property type="match status" value="1"/>
</dbReference>
<feature type="active site" evidence="11">
    <location>
        <position position="161"/>
    </location>
</feature>
<keyword evidence="5 11" id="KW-0808">Transferase</keyword>
<feature type="active site" description="Proton acceptor; for phosphorylation activity. Proton donor; for dephosphorylation activity" evidence="11">
    <location>
        <position position="179"/>
    </location>
</feature>
<evidence type="ECO:0000313" key="15">
    <source>
        <dbReference type="Proteomes" id="UP001410394"/>
    </source>
</evidence>
<dbReference type="HAMAP" id="MF_01249">
    <property type="entry name" value="HPr_kinase"/>
    <property type="match status" value="1"/>
</dbReference>
<comment type="domain">
    <text evidence="11">The Walker A ATP-binding motif also binds Pi and PPi.</text>
</comment>
<comment type="miscellaneous">
    <text evidence="11">Both phosphorylation and phosphorolysis are carried out by the same active site and suggest a common mechanism for both reactions.</text>
</comment>
<feature type="binding site" evidence="11">
    <location>
        <begin position="155"/>
        <end position="162"/>
    </location>
    <ligand>
        <name>ATP</name>
        <dbReference type="ChEBI" id="CHEBI:30616"/>
    </ligand>
</feature>
<comment type="caution">
    <text evidence="14">The sequence shown here is derived from an EMBL/GenBank/DDBJ whole genome shotgun (WGS) entry which is preliminary data.</text>
</comment>
<feature type="binding site" evidence="11">
    <location>
        <position position="162"/>
    </location>
    <ligand>
        <name>Mg(2+)</name>
        <dbReference type="ChEBI" id="CHEBI:18420"/>
    </ligand>
</feature>
<keyword evidence="15" id="KW-1185">Reference proteome</keyword>
<gene>
    <name evidence="11 14" type="primary">hprK</name>
    <name evidence="14" type="ORF">ABDB84_02045</name>
</gene>
<organism evidence="14 15">
    <name type="scientific">Uliginosibacterium sediminicola</name>
    <dbReference type="NCBI Taxonomy" id="2024550"/>
    <lineage>
        <taxon>Bacteria</taxon>
        <taxon>Pseudomonadati</taxon>
        <taxon>Pseudomonadota</taxon>
        <taxon>Betaproteobacteria</taxon>
        <taxon>Rhodocyclales</taxon>
        <taxon>Zoogloeaceae</taxon>
        <taxon>Uliginosibacterium</taxon>
    </lineage>
</organism>
<dbReference type="InterPro" id="IPR003755">
    <property type="entry name" value="HPr(Ser)_kin/Pase"/>
</dbReference>
<evidence type="ECO:0000256" key="2">
    <source>
        <dbReference type="ARBA" id="ARBA00006883"/>
    </source>
</evidence>
<dbReference type="PANTHER" id="PTHR30305:SF1">
    <property type="entry name" value="HPR KINASE_PHOSPHORYLASE"/>
    <property type="match status" value="1"/>
</dbReference>
<evidence type="ECO:0000256" key="6">
    <source>
        <dbReference type="ARBA" id="ARBA00022741"/>
    </source>
</evidence>
<dbReference type="Gene3D" id="3.40.1390.20">
    <property type="entry name" value="HprK N-terminal domain-like"/>
    <property type="match status" value="1"/>
</dbReference>
<protein>
    <recommendedName>
        <fullName evidence="11">HPr kinase/phosphorylase</fullName>
        <shortName evidence="11">HPrK/P</shortName>
        <ecNumber evidence="11">2.7.11.-</ecNumber>
        <ecNumber evidence="11">2.7.4.-</ecNumber>
    </recommendedName>
    <alternativeName>
        <fullName evidence="11">HPr(Ser) kinase/phosphorylase</fullName>
    </alternativeName>
</protein>
<dbReference type="InterPro" id="IPR025662">
    <property type="entry name" value="Sigma_54_int_dom_ATP-bd_1"/>
</dbReference>
<reference evidence="14 15" key="1">
    <citation type="journal article" date="2018" name="Int. J. Syst. Evol. Microbiol.">
        <title>Uliginosibacterium sediminicola sp. nov., isolated from freshwater sediment.</title>
        <authorList>
            <person name="Hwang W.M."/>
            <person name="Kim S.M."/>
            <person name="Kang K."/>
            <person name="Ahn T.Y."/>
        </authorList>
    </citation>
    <scope>NUCLEOTIDE SEQUENCE [LARGE SCALE GENOMIC DNA]</scope>
    <source>
        <strain evidence="14 15">M1-21</strain>
    </source>
</reference>
<feature type="domain" description="HPr(Ser) kinase/phosphorylase N-terminal" evidence="12">
    <location>
        <begin position="5"/>
        <end position="129"/>
    </location>
</feature>
<dbReference type="EC" id="2.7.4.-" evidence="11"/>
<comment type="similarity">
    <text evidence="2 11">Belongs to the HPrK/P family.</text>
</comment>
<dbReference type="PROSITE" id="PS00675">
    <property type="entry name" value="SIGMA54_INTERACT_1"/>
    <property type="match status" value="1"/>
</dbReference>
<evidence type="ECO:0000259" key="13">
    <source>
        <dbReference type="Pfam" id="PF07475"/>
    </source>
</evidence>
<evidence type="ECO:0000256" key="8">
    <source>
        <dbReference type="ARBA" id="ARBA00022840"/>
    </source>
</evidence>
<keyword evidence="7 11" id="KW-0418">Kinase</keyword>
<dbReference type="EC" id="2.7.11.-" evidence="11"/>
<dbReference type="InterPro" id="IPR011104">
    <property type="entry name" value="Hpr_kin/Pase_C"/>
</dbReference>
<feature type="domain" description="HPr kinase/phosphorylase C-terminal" evidence="13">
    <location>
        <begin position="132"/>
        <end position="300"/>
    </location>
</feature>
<keyword evidence="11" id="KW-0460">Magnesium</keyword>
<comment type="subunit">
    <text evidence="3 11">Homohexamer.</text>
</comment>
<dbReference type="InterPro" id="IPR028979">
    <property type="entry name" value="Ser_kin/Pase_Hpr-like_N_sf"/>
</dbReference>
<evidence type="ECO:0000256" key="7">
    <source>
        <dbReference type="ARBA" id="ARBA00022777"/>
    </source>
</evidence>
<dbReference type="Gene3D" id="3.40.50.300">
    <property type="entry name" value="P-loop containing nucleotide triphosphate hydrolases"/>
    <property type="match status" value="1"/>
</dbReference>
<dbReference type="GO" id="GO:0016301">
    <property type="term" value="F:kinase activity"/>
    <property type="evidence" value="ECO:0007669"/>
    <property type="project" value="UniProtKB-KW"/>
</dbReference>
<accession>A0ABU9YU62</accession>
<dbReference type="Pfam" id="PF02603">
    <property type="entry name" value="Hpr_kinase_N"/>
    <property type="match status" value="1"/>
</dbReference>
<comment type="cofactor">
    <cofactor evidence="11">
        <name>Mg(2+)</name>
        <dbReference type="ChEBI" id="CHEBI:18420"/>
    </cofactor>
</comment>
<keyword evidence="6 11" id="KW-0547">Nucleotide-binding</keyword>
<evidence type="ECO:0000256" key="11">
    <source>
        <dbReference type="HAMAP-Rule" id="MF_01249"/>
    </source>
</evidence>
<dbReference type="SUPFAM" id="SSF53795">
    <property type="entry name" value="PEP carboxykinase-like"/>
    <property type="match status" value="1"/>
</dbReference>
<evidence type="ECO:0000256" key="1">
    <source>
        <dbReference type="ARBA" id="ARBA00001120"/>
    </source>
</evidence>
<comment type="function">
    <text evidence="11">Catalyzes the ATP- as well as the pyrophosphate-dependent phosphorylation of a specific serine residue in HPr, a phosphocarrier protein of the phosphoenolpyruvate-dependent sugar phosphotransferase system (PTS). HprK/P also catalyzes the pyrophosphate-producing, inorganic phosphate-dependent dephosphorylation (phosphorolysis) of seryl-phosphorylated HPr (P-Ser-HPr).</text>
</comment>
<keyword evidence="8 11" id="KW-0067">ATP-binding</keyword>
<feature type="region of interest" description="Important for the catalytic mechanism of dephosphorylation" evidence="11">
    <location>
        <begin position="266"/>
        <end position="271"/>
    </location>
</feature>
<dbReference type="SUPFAM" id="SSF75138">
    <property type="entry name" value="HprK N-terminal domain-like"/>
    <property type="match status" value="1"/>
</dbReference>
<dbReference type="Proteomes" id="UP001410394">
    <property type="component" value="Unassembled WGS sequence"/>
</dbReference>
<dbReference type="RefSeq" id="WP_345918008.1">
    <property type="nucleotide sequence ID" value="NZ_JBDIVE010000001.1"/>
</dbReference>
<feature type="active site" evidence="11">
    <location>
        <position position="140"/>
    </location>
</feature>
<comment type="catalytic activity">
    <reaction evidence="1 11">
        <text>[HPr protein]-L-serine + ATP = [HPr protein]-O-phospho-L-serine + ADP + H(+)</text>
        <dbReference type="Rhea" id="RHEA:46600"/>
        <dbReference type="Rhea" id="RHEA-COMP:11602"/>
        <dbReference type="Rhea" id="RHEA-COMP:11603"/>
        <dbReference type="ChEBI" id="CHEBI:15378"/>
        <dbReference type="ChEBI" id="CHEBI:29999"/>
        <dbReference type="ChEBI" id="CHEBI:30616"/>
        <dbReference type="ChEBI" id="CHEBI:83421"/>
        <dbReference type="ChEBI" id="CHEBI:456216"/>
    </reaction>
</comment>
<evidence type="ECO:0000313" key="14">
    <source>
        <dbReference type="EMBL" id="MEN3067240.1"/>
    </source>
</evidence>